<sequence>MERASSKPWPEEAAELTDQVRKDRRHRAPDSGARCCLVQALISCWASSALVLGSGALFPGKEMSARRSIRWKSTCLALLSALLAACASSPQRASRGDLRLDTETVSRIRHAAALGQGASTVAPATGAVMASTLGQSVPLLLALLQSDNAVGELEKRLVECARLAERQVNSAHFGNRSPTREECGKEVEVDGCAEPITRAMLLGQQKHALALQCAREMLEQLWPAPFSIEQRYRYYPNARFVEAVSREEEARLLAQGCTRELWRTIKPDIVLHADGHLLRAVLILDYKFPCPSTNKPRWTKYGETSAYADFTQGQIYKAALGGEAVIISPQVGMTP</sequence>
<dbReference type="AlphaFoldDB" id="Q08PY8"/>
<organism evidence="2 3">
    <name type="scientific">Stigmatella aurantiaca (strain DW4/3-1)</name>
    <dbReference type="NCBI Taxonomy" id="378806"/>
    <lineage>
        <taxon>Bacteria</taxon>
        <taxon>Pseudomonadati</taxon>
        <taxon>Myxococcota</taxon>
        <taxon>Myxococcia</taxon>
        <taxon>Myxococcales</taxon>
        <taxon>Cystobacterineae</taxon>
        <taxon>Archangiaceae</taxon>
        <taxon>Stigmatella</taxon>
    </lineage>
</organism>
<reference evidence="2 3" key="1">
    <citation type="submission" date="2006-04" db="EMBL/GenBank/DDBJ databases">
        <authorList>
            <person name="Nierman W.C."/>
        </authorList>
    </citation>
    <scope>NUCLEOTIDE SEQUENCE [LARGE SCALE GENOMIC DNA]</scope>
    <source>
        <strain evidence="2 3">DW4/3-1</strain>
    </source>
</reference>
<accession>Q08PY8</accession>
<comment type="caution">
    <text evidence="2">The sequence shown here is derived from an EMBL/GenBank/DDBJ whole genome shotgun (WGS) entry which is preliminary data.</text>
</comment>
<evidence type="ECO:0000313" key="2">
    <source>
        <dbReference type="EMBL" id="EAU62544.1"/>
    </source>
</evidence>
<gene>
    <name evidence="2" type="ORF">STIAU_2320</name>
</gene>
<dbReference type="EMBL" id="AAMD01000227">
    <property type="protein sequence ID" value="EAU62544.1"/>
    <property type="molecule type" value="Genomic_DNA"/>
</dbReference>
<proteinExistence type="predicted"/>
<evidence type="ECO:0000313" key="3">
    <source>
        <dbReference type="Proteomes" id="UP000032702"/>
    </source>
</evidence>
<protein>
    <submittedName>
        <fullName evidence="2">Uncharacterized protein</fullName>
    </submittedName>
</protein>
<evidence type="ECO:0000256" key="1">
    <source>
        <dbReference type="SAM" id="MobiDB-lite"/>
    </source>
</evidence>
<feature type="region of interest" description="Disordered" evidence="1">
    <location>
        <begin position="1"/>
        <end position="24"/>
    </location>
</feature>
<dbReference type="PATRIC" id="fig|378806.16.peg.1320"/>
<name>Q08PY8_STIAD</name>
<dbReference type="Proteomes" id="UP000032702">
    <property type="component" value="Unassembled WGS sequence"/>
</dbReference>